<keyword evidence="2" id="KW-1185">Reference proteome</keyword>
<protein>
    <submittedName>
        <fullName evidence="1">Uncharacterized protein</fullName>
    </submittedName>
</protein>
<proteinExistence type="predicted"/>
<dbReference type="AlphaFoldDB" id="A0A318HSM0"/>
<dbReference type="InterPro" id="IPR046153">
    <property type="entry name" value="DUF6155"/>
</dbReference>
<sequence>MSKAKLKKHLLALSKEEIINVVLDLYDARTEAKAYFEFYLTPDCTAELEKLRMHIVHEFFPVRGLSENPSFAKCKKIVTDFAKMQAYPDCVADLMLTVTEQGNKWALTYGYCEGAYETALANSFASAMDFIFRNGLLLHFYERIERMLASAANGWGGDCLREIYQQYR</sequence>
<dbReference type="STRING" id="1122991.GCA_000613445_01858"/>
<gene>
    <name evidence="1" type="ORF">EJ73_01744</name>
</gene>
<organism evidence="1 2">
    <name type="scientific">Hoylesella shahii DSM 15611 = JCM 12083</name>
    <dbReference type="NCBI Taxonomy" id="1122991"/>
    <lineage>
        <taxon>Bacteria</taxon>
        <taxon>Pseudomonadati</taxon>
        <taxon>Bacteroidota</taxon>
        <taxon>Bacteroidia</taxon>
        <taxon>Bacteroidales</taxon>
        <taxon>Prevotellaceae</taxon>
        <taxon>Hoylesella</taxon>
    </lineage>
</organism>
<reference evidence="1 2" key="1">
    <citation type="submission" date="2018-05" db="EMBL/GenBank/DDBJ databases">
        <title>Genomic Encyclopedia of Type Strains, Phase I: the one thousand microbial genomes (KMG-I) project.</title>
        <authorList>
            <person name="Kyrpides N."/>
        </authorList>
    </citation>
    <scope>NUCLEOTIDE SEQUENCE [LARGE SCALE GENOMIC DNA]</scope>
    <source>
        <strain evidence="1 2">DSM 15611</strain>
    </source>
</reference>
<name>A0A318HSM0_9BACT</name>
<evidence type="ECO:0000313" key="2">
    <source>
        <dbReference type="Proteomes" id="UP000248314"/>
    </source>
</evidence>
<dbReference type="EMBL" id="QJJX01000020">
    <property type="protein sequence ID" value="PXX21339.1"/>
    <property type="molecule type" value="Genomic_DNA"/>
</dbReference>
<dbReference type="Pfam" id="PF19652">
    <property type="entry name" value="DUF6155"/>
    <property type="match status" value="1"/>
</dbReference>
<dbReference type="Proteomes" id="UP000248314">
    <property type="component" value="Unassembled WGS sequence"/>
</dbReference>
<evidence type="ECO:0000313" key="1">
    <source>
        <dbReference type="EMBL" id="PXX21339.1"/>
    </source>
</evidence>
<accession>A0A318HSM0</accession>
<comment type="caution">
    <text evidence="1">The sequence shown here is derived from an EMBL/GenBank/DDBJ whole genome shotgun (WGS) entry which is preliminary data.</text>
</comment>
<dbReference type="RefSeq" id="WP_110370298.1">
    <property type="nucleotide sequence ID" value="NZ_QJJX01000020.1"/>
</dbReference>